<sequence length="348" mass="38053">MMCYSFTEFHRKLKLMQSDRFSTLLSCMKDLKIVVIGDLIADEYIYCETNRVSREAPVLIVQYQNETLGMGGALNVVHNLASLGATVIPVGILGNDSLGNALLDMIREQKISTEGIIQRENFTTIAKTRILASSFHTTLQQVLRIDRGKLEVHESDTALLVQERALDFIDGADGVILSDYGYGDLSDKLLEHLRNKVSQKEMLVSADSRYSLPRFHGLTAITPNEPEVQKIMGLRLDSNENLIASGKQLLEHMKMKTVLITRGKMGMALFEAGKDPYFIPVYGSDEVADVSGAGDTVIATFTLALAAGASIKSAALLANYAGGIVVTRRGAATVTTNELKQAVADRHL</sequence>
<accession>A0ABV6YX24</accession>
<dbReference type="GO" id="GO:0016301">
    <property type="term" value="F:kinase activity"/>
    <property type="evidence" value="ECO:0007669"/>
    <property type="project" value="UniProtKB-KW"/>
</dbReference>
<keyword evidence="5" id="KW-1185">Reference proteome</keyword>
<comment type="caution">
    <text evidence="4">The sequence shown here is derived from an EMBL/GenBank/DDBJ whole genome shotgun (WGS) entry which is preliminary data.</text>
</comment>
<dbReference type="InterPro" id="IPR029056">
    <property type="entry name" value="Ribokinase-like"/>
</dbReference>
<reference evidence="4 5" key="1">
    <citation type="submission" date="2024-09" db="EMBL/GenBank/DDBJ databases">
        <title>Laminarin stimulates single cell rates of sulfate reduction while oxygen inhibits transcriptomic activity in coastal marine sediment.</title>
        <authorList>
            <person name="Lindsay M."/>
            <person name="Orcutt B."/>
            <person name="Emerson D."/>
            <person name="Stepanauskas R."/>
            <person name="D'Angelo T."/>
        </authorList>
    </citation>
    <scope>NUCLEOTIDE SEQUENCE [LARGE SCALE GENOMIC DNA]</scope>
    <source>
        <strain evidence="4">SAG AM-311-K15</strain>
    </source>
</reference>
<organism evidence="4 5">
    <name type="scientific">candidate division CSSED10-310 bacterium</name>
    <dbReference type="NCBI Taxonomy" id="2855610"/>
    <lineage>
        <taxon>Bacteria</taxon>
        <taxon>Bacteria division CSSED10-310</taxon>
    </lineage>
</organism>
<dbReference type="PANTHER" id="PTHR46969:SF1">
    <property type="entry name" value="BIFUNCTIONAL PROTEIN HLDE"/>
    <property type="match status" value="1"/>
</dbReference>
<evidence type="ECO:0000256" key="2">
    <source>
        <dbReference type="ARBA" id="ARBA00022777"/>
    </source>
</evidence>
<dbReference type="InterPro" id="IPR011913">
    <property type="entry name" value="RfaE_dom_I"/>
</dbReference>
<evidence type="ECO:0000313" key="4">
    <source>
        <dbReference type="EMBL" id="MFC1850751.1"/>
    </source>
</evidence>
<protein>
    <submittedName>
        <fullName evidence="4">Bifunctional heptose 7-phosphate kinase/heptose 1-phosphate adenyltransferase</fullName>
    </submittedName>
</protein>
<dbReference type="Proteomes" id="UP001594351">
    <property type="component" value="Unassembled WGS sequence"/>
</dbReference>
<gene>
    <name evidence="4" type="ORF">ACFL27_11210</name>
</gene>
<dbReference type="EMBL" id="JBHPBY010000121">
    <property type="protein sequence ID" value="MFC1850751.1"/>
    <property type="molecule type" value="Genomic_DNA"/>
</dbReference>
<feature type="domain" description="Carbohydrate kinase PfkB" evidence="3">
    <location>
        <begin position="32"/>
        <end position="333"/>
    </location>
</feature>
<evidence type="ECO:0000259" key="3">
    <source>
        <dbReference type="Pfam" id="PF00294"/>
    </source>
</evidence>
<dbReference type="CDD" id="cd01172">
    <property type="entry name" value="RfaE_like"/>
    <property type="match status" value="1"/>
</dbReference>
<keyword evidence="1" id="KW-0808">Transferase</keyword>
<evidence type="ECO:0000313" key="5">
    <source>
        <dbReference type="Proteomes" id="UP001594351"/>
    </source>
</evidence>
<name>A0ABV6YX24_UNCC1</name>
<dbReference type="Gene3D" id="3.40.1190.20">
    <property type="match status" value="1"/>
</dbReference>
<dbReference type="PANTHER" id="PTHR46969">
    <property type="entry name" value="BIFUNCTIONAL PROTEIN HLDE"/>
    <property type="match status" value="1"/>
</dbReference>
<keyword evidence="2 4" id="KW-0418">Kinase</keyword>
<dbReference type="SUPFAM" id="SSF53613">
    <property type="entry name" value="Ribokinase-like"/>
    <property type="match status" value="1"/>
</dbReference>
<proteinExistence type="predicted"/>
<dbReference type="Pfam" id="PF00294">
    <property type="entry name" value="PfkB"/>
    <property type="match status" value="1"/>
</dbReference>
<evidence type="ECO:0000256" key="1">
    <source>
        <dbReference type="ARBA" id="ARBA00022679"/>
    </source>
</evidence>
<dbReference type="InterPro" id="IPR011611">
    <property type="entry name" value="PfkB_dom"/>
</dbReference>